<dbReference type="GO" id="GO:0008770">
    <property type="term" value="F:[acyl-carrier-protein] phosphodiesterase activity"/>
    <property type="evidence" value="ECO:0007669"/>
    <property type="project" value="UniProtKB-EC"/>
</dbReference>
<dbReference type="Proteomes" id="UP000190973">
    <property type="component" value="Unassembled WGS sequence"/>
</dbReference>
<dbReference type="InterPro" id="IPR007431">
    <property type="entry name" value="ACP_PD"/>
</dbReference>
<protein>
    <submittedName>
        <fullName evidence="4">Acyl carrier protein phosphodiesterase</fullName>
        <ecNumber evidence="4">3.1.4.14</ecNumber>
    </submittedName>
</protein>
<evidence type="ECO:0000313" key="5">
    <source>
        <dbReference type="Proteomes" id="UP000190973"/>
    </source>
</evidence>
<comment type="caution">
    <text evidence="4">The sequence shown here is derived from an EMBL/GenBank/DDBJ whole genome shotgun (WGS) entry which is preliminary data.</text>
</comment>
<evidence type="ECO:0000313" key="4">
    <source>
        <dbReference type="EMBL" id="OOM55448.1"/>
    </source>
</evidence>
<evidence type="ECO:0000256" key="1">
    <source>
        <dbReference type="ARBA" id="ARBA00022516"/>
    </source>
</evidence>
<evidence type="ECO:0000256" key="2">
    <source>
        <dbReference type="ARBA" id="ARBA00022801"/>
    </source>
</evidence>
<dbReference type="EMBL" id="LZZI01000140">
    <property type="protein sequence ID" value="OOM55448.1"/>
    <property type="molecule type" value="Genomic_DNA"/>
</dbReference>
<name>A0A1S8RQJ8_CLOBE</name>
<keyword evidence="2 4" id="KW-0378">Hydrolase</keyword>
<keyword evidence="1" id="KW-0444">Lipid biosynthesis</keyword>
<dbReference type="Pfam" id="PF04336">
    <property type="entry name" value="ACP_PD"/>
    <property type="match status" value="1"/>
</dbReference>
<accession>A0A1S8RQJ8</accession>
<evidence type="ECO:0000256" key="3">
    <source>
        <dbReference type="ARBA" id="ARBA00023098"/>
    </source>
</evidence>
<sequence>MNYLAHIYLADSSEENMLGNFLGDFVNKSLENEFEQSIRQGIIMHKKLDTFTDSHPDFLRSRKRISKSNRRLAGVLIDIFYDHFLAKNWKDYSSMPLEEYVDNFYRILRKFSYCLPDKLLRRMNYIIEENWLLSYRDIHGIQTAVDRIATRFANTKHPLVNPIEELINNYEGLENDFKCFYPQAIDYSNNLKIIL</sequence>
<keyword evidence="3" id="KW-0443">Lipid metabolism</keyword>
<gene>
    <name evidence="4" type="primary">acpH</name>
    <name evidence="4" type="ORF">CLBCK_44960</name>
</gene>
<proteinExistence type="predicted"/>
<organism evidence="4 5">
    <name type="scientific">Clostridium beijerinckii</name>
    <name type="common">Clostridium MP</name>
    <dbReference type="NCBI Taxonomy" id="1520"/>
    <lineage>
        <taxon>Bacteria</taxon>
        <taxon>Bacillati</taxon>
        <taxon>Bacillota</taxon>
        <taxon>Clostridia</taxon>
        <taxon>Eubacteriales</taxon>
        <taxon>Clostridiaceae</taxon>
        <taxon>Clostridium</taxon>
    </lineage>
</organism>
<dbReference type="EC" id="3.1.4.14" evidence="4"/>
<dbReference type="AlphaFoldDB" id="A0A1S8RQJ8"/>
<dbReference type="GO" id="GO:0006633">
    <property type="term" value="P:fatty acid biosynthetic process"/>
    <property type="evidence" value="ECO:0007669"/>
    <property type="project" value="InterPro"/>
</dbReference>
<dbReference type="PANTHER" id="PTHR38764">
    <property type="entry name" value="ACYL CARRIER PROTEIN PHOSPHODIESTERASE"/>
    <property type="match status" value="1"/>
</dbReference>
<dbReference type="RefSeq" id="WP_077840695.1">
    <property type="nucleotide sequence ID" value="NZ_JABTAE010000001.1"/>
</dbReference>
<dbReference type="PANTHER" id="PTHR38764:SF1">
    <property type="entry name" value="ACYL CARRIER PROTEIN PHOSPHODIESTERASE"/>
    <property type="match status" value="1"/>
</dbReference>
<dbReference type="PIRSF" id="PIRSF011489">
    <property type="entry name" value="DUF479"/>
    <property type="match status" value="1"/>
</dbReference>
<reference evidence="4 5" key="1">
    <citation type="submission" date="2016-05" db="EMBL/GenBank/DDBJ databases">
        <title>Microbial solvent formation.</title>
        <authorList>
            <person name="Poehlein A."/>
            <person name="Montoya Solano J.D."/>
            <person name="Flitsch S."/>
            <person name="Krabben P."/>
            <person name="Duerre P."/>
            <person name="Daniel R."/>
        </authorList>
    </citation>
    <scope>NUCLEOTIDE SEQUENCE [LARGE SCALE GENOMIC DNA]</scope>
    <source>
        <strain evidence="4 5">DSM 53</strain>
    </source>
</reference>